<evidence type="ECO:0000256" key="3">
    <source>
        <dbReference type="SAM" id="SignalP"/>
    </source>
</evidence>
<dbReference type="PANTHER" id="PTHR43649">
    <property type="entry name" value="ARABINOSE-BINDING PROTEIN-RELATED"/>
    <property type="match status" value="1"/>
</dbReference>
<protein>
    <submittedName>
        <fullName evidence="4">Putative aldouronate transport system substrate-binding protein</fullName>
    </submittedName>
</protein>
<sequence length="560" mass="62006">MKRKMGLVILSLALLVGLMSACSQNNAPNEGGATGNSSQATNAQSPELPAGGEKLTEIPLPITNEAFTINYWRANDAKLTASMDNFGEMASYKKKEELTGIKVKFTHPPLGQQKDQFNLLIATKELPDVIYYNWADAVGGPEKMIEDGRIIRLNELIDQYAPNLKNIIESDPDVKKQIALDDGTIYMFPLLKLDALKLNATTGPIVRKDWLDKLGLKAPTTIDEWHTVLKAFKEQDPNGNGKPDELPFTGNWGPGNLTKLHDFSPAFGVIGGFEMKSGKVAFGPIEAEYKSFLETMAAWYKEELIDPEIMTNDGKAFDYKITNNLAGSYLGGVFSGMGKYFNLMRDTDPNFNLTGAPWPVSPDGNAYATFNMNNKVLTYGEAITSSADEDKLKYIVQWMDFNYSPQGSDLFNFGIEGESYEKDGDAIKFTGLITDNPNGLTYDQALASYALSIMDGPINQDSKYLDALLFDQGQRDANTEWMKASSELTLPPIRLTMDEASTVTSIMSQVNTYLNETMTAIINGQKPISEFDKMVETIKSMGIDQAVEMHQAAYERYQTK</sequence>
<feature type="compositionally biased region" description="Polar residues" evidence="2">
    <location>
        <begin position="35"/>
        <end position="45"/>
    </location>
</feature>
<accession>A0A1I2HQN0</accession>
<keyword evidence="5" id="KW-1185">Reference proteome</keyword>
<organism evidence="4 5">
    <name type="scientific">Paenibacillus algorifonticola</name>
    <dbReference type="NCBI Taxonomy" id="684063"/>
    <lineage>
        <taxon>Bacteria</taxon>
        <taxon>Bacillati</taxon>
        <taxon>Bacillota</taxon>
        <taxon>Bacilli</taxon>
        <taxon>Bacillales</taxon>
        <taxon>Paenibacillaceae</taxon>
        <taxon>Paenibacillus</taxon>
    </lineage>
</organism>
<dbReference type="InterPro" id="IPR050490">
    <property type="entry name" value="Bact_solute-bd_prot1"/>
</dbReference>
<dbReference type="PROSITE" id="PS51257">
    <property type="entry name" value="PROKAR_LIPOPROTEIN"/>
    <property type="match status" value="1"/>
</dbReference>
<evidence type="ECO:0000313" key="5">
    <source>
        <dbReference type="Proteomes" id="UP000183410"/>
    </source>
</evidence>
<gene>
    <name evidence="4" type="ORF">SAMN04487969_12535</name>
</gene>
<dbReference type="EMBL" id="FONN01000025">
    <property type="protein sequence ID" value="SFF31630.1"/>
    <property type="molecule type" value="Genomic_DNA"/>
</dbReference>
<evidence type="ECO:0000256" key="1">
    <source>
        <dbReference type="ARBA" id="ARBA00022729"/>
    </source>
</evidence>
<dbReference type="PANTHER" id="PTHR43649:SF33">
    <property type="entry name" value="POLYGALACTURONAN_RHAMNOGALACTURONAN-BINDING PROTEIN YTCQ"/>
    <property type="match status" value="1"/>
</dbReference>
<dbReference type="AlphaFoldDB" id="A0A1I2HQN0"/>
<evidence type="ECO:0000313" key="4">
    <source>
        <dbReference type="EMBL" id="SFF31630.1"/>
    </source>
</evidence>
<dbReference type="Gene3D" id="3.40.190.10">
    <property type="entry name" value="Periplasmic binding protein-like II"/>
    <property type="match status" value="2"/>
</dbReference>
<proteinExistence type="predicted"/>
<evidence type="ECO:0000256" key="2">
    <source>
        <dbReference type="SAM" id="MobiDB-lite"/>
    </source>
</evidence>
<dbReference type="SUPFAM" id="SSF53850">
    <property type="entry name" value="Periplasmic binding protein-like II"/>
    <property type="match status" value="1"/>
</dbReference>
<keyword evidence="1 3" id="KW-0732">Signal</keyword>
<feature type="region of interest" description="Disordered" evidence="2">
    <location>
        <begin position="28"/>
        <end position="54"/>
    </location>
</feature>
<reference evidence="5" key="1">
    <citation type="submission" date="2016-10" db="EMBL/GenBank/DDBJ databases">
        <authorList>
            <person name="Varghese N."/>
            <person name="Submissions S."/>
        </authorList>
    </citation>
    <scope>NUCLEOTIDE SEQUENCE [LARGE SCALE GENOMIC DNA]</scope>
    <source>
        <strain evidence="5">CGMCC 1.10223</strain>
    </source>
</reference>
<dbReference type="RefSeq" id="WP_046233911.1">
    <property type="nucleotide sequence ID" value="NZ_FONN01000025.1"/>
</dbReference>
<dbReference type="Proteomes" id="UP000183410">
    <property type="component" value="Unassembled WGS sequence"/>
</dbReference>
<feature type="signal peptide" evidence="3">
    <location>
        <begin position="1"/>
        <end position="27"/>
    </location>
</feature>
<name>A0A1I2HQN0_9BACL</name>
<feature type="chain" id="PRO_5039585695" evidence="3">
    <location>
        <begin position="28"/>
        <end position="560"/>
    </location>
</feature>